<accession>Q2GFA7</accession>
<dbReference type="HOGENOM" id="CLU_3355928_0_0_5"/>
<dbReference type="KEGG" id="ech:ECH_1091"/>
<protein>
    <submittedName>
        <fullName evidence="1">Uncharacterized protein</fullName>
    </submittedName>
</protein>
<sequence length="36" mass="4328">MHIEGMFVENIKPRFTCVFKFEKNLIFFCKDITLST</sequence>
<gene>
    <name evidence="1" type="ordered locus">ECH_1091</name>
</gene>
<organism evidence="1 2">
    <name type="scientific">Ehrlichia chaffeensis (strain ATCC CRL-10679 / Arkansas)</name>
    <dbReference type="NCBI Taxonomy" id="205920"/>
    <lineage>
        <taxon>Bacteria</taxon>
        <taxon>Pseudomonadati</taxon>
        <taxon>Pseudomonadota</taxon>
        <taxon>Alphaproteobacteria</taxon>
        <taxon>Rickettsiales</taxon>
        <taxon>Anaplasmataceae</taxon>
        <taxon>Ehrlichia</taxon>
    </lineage>
</organism>
<dbReference type="EMBL" id="CP000236">
    <property type="protein sequence ID" value="ABD45327.1"/>
    <property type="molecule type" value="Genomic_DNA"/>
</dbReference>
<evidence type="ECO:0000313" key="1">
    <source>
        <dbReference type="EMBL" id="ABD45327.1"/>
    </source>
</evidence>
<reference evidence="1 2" key="1">
    <citation type="journal article" date="2006" name="PLoS Genet.">
        <title>Comparative genomics of emerging human ehrlichiosis agents.</title>
        <authorList>
            <person name="Dunning Hotopp J.C."/>
            <person name="Lin M."/>
            <person name="Madupu R."/>
            <person name="Crabtree J."/>
            <person name="Angiuoli S.V."/>
            <person name="Eisen J.A."/>
            <person name="Seshadri R."/>
            <person name="Ren Q."/>
            <person name="Wu M."/>
            <person name="Utterback T.R."/>
            <person name="Smith S."/>
            <person name="Lewis M."/>
            <person name="Khouri H."/>
            <person name="Zhang C."/>
            <person name="Niu H."/>
            <person name="Lin Q."/>
            <person name="Ohashi N."/>
            <person name="Zhi N."/>
            <person name="Nelson W."/>
            <person name="Brinkac L.M."/>
            <person name="Dodson R.J."/>
            <person name="Rosovitz M.J."/>
            <person name="Sundaram J."/>
            <person name="Daugherty S.C."/>
            <person name="Davidsen T."/>
            <person name="Durkin A.S."/>
            <person name="Gwinn M."/>
            <person name="Haft D.H."/>
            <person name="Selengut J.D."/>
            <person name="Sullivan S.A."/>
            <person name="Zafar N."/>
            <person name="Zhou L."/>
            <person name="Benahmed F."/>
            <person name="Forberger H."/>
            <person name="Halpin R."/>
            <person name="Mulligan S."/>
            <person name="Robinson J."/>
            <person name="White O."/>
            <person name="Rikihisa Y."/>
            <person name="Tettelin H."/>
        </authorList>
    </citation>
    <scope>NUCLEOTIDE SEQUENCE [LARGE SCALE GENOMIC DNA]</scope>
    <source>
        <strain evidence="2">ATCC CRL-10679 / Arkansas</strain>
    </source>
</reference>
<dbReference type="AlphaFoldDB" id="Q2GFA7"/>
<name>Q2GFA7_EHRCR</name>
<keyword evidence="2" id="KW-1185">Reference proteome</keyword>
<evidence type="ECO:0000313" key="2">
    <source>
        <dbReference type="Proteomes" id="UP000008320"/>
    </source>
</evidence>
<proteinExistence type="predicted"/>
<dbReference type="STRING" id="205920.ECH_1091"/>
<dbReference type="Proteomes" id="UP000008320">
    <property type="component" value="Chromosome"/>
</dbReference>